<dbReference type="Gene3D" id="3.40.630.30">
    <property type="match status" value="1"/>
</dbReference>
<dbReference type="RefSeq" id="WP_175492693.1">
    <property type="nucleotide sequence ID" value="NZ_FOSN01000028.1"/>
</dbReference>
<dbReference type="AlphaFoldDB" id="A0A1I4CV14"/>
<keyword evidence="3" id="KW-1185">Reference proteome</keyword>
<dbReference type="Proteomes" id="UP000198755">
    <property type="component" value="Unassembled WGS sequence"/>
</dbReference>
<feature type="domain" description="BioF2-like acetyltransferase" evidence="1">
    <location>
        <begin position="173"/>
        <end position="319"/>
    </location>
</feature>
<dbReference type="STRING" id="1612308.SAMN05444581_1287"/>
<gene>
    <name evidence="2" type="ORF">SAMN05444581_1287</name>
</gene>
<evidence type="ECO:0000259" key="1">
    <source>
        <dbReference type="Pfam" id="PF13480"/>
    </source>
</evidence>
<dbReference type="EMBL" id="FOSN01000028">
    <property type="protein sequence ID" value="SFK84057.1"/>
    <property type="molecule type" value="Genomic_DNA"/>
</dbReference>
<keyword evidence="2" id="KW-0808">Transferase</keyword>
<dbReference type="InterPro" id="IPR016181">
    <property type="entry name" value="Acyl_CoA_acyltransferase"/>
</dbReference>
<dbReference type="SUPFAM" id="SSF55729">
    <property type="entry name" value="Acyl-CoA N-acyltransferases (Nat)"/>
    <property type="match status" value="1"/>
</dbReference>
<proteinExistence type="predicted"/>
<evidence type="ECO:0000313" key="2">
    <source>
        <dbReference type="EMBL" id="SFK84057.1"/>
    </source>
</evidence>
<protein>
    <submittedName>
        <fullName evidence="2">Acetyltransferase involved in cellulose biosynthesis, CelD/BcsL family</fullName>
    </submittedName>
</protein>
<dbReference type="GO" id="GO:0016740">
    <property type="term" value="F:transferase activity"/>
    <property type="evidence" value="ECO:0007669"/>
    <property type="project" value="UniProtKB-KW"/>
</dbReference>
<dbReference type="Pfam" id="PF13480">
    <property type="entry name" value="Acetyltransf_6"/>
    <property type="match status" value="1"/>
</dbReference>
<organism evidence="2 3">
    <name type="scientific">Methylocapsa palsarum</name>
    <dbReference type="NCBI Taxonomy" id="1612308"/>
    <lineage>
        <taxon>Bacteria</taxon>
        <taxon>Pseudomonadati</taxon>
        <taxon>Pseudomonadota</taxon>
        <taxon>Alphaproteobacteria</taxon>
        <taxon>Hyphomicrobiales</taxon>
        <taxon>Beijerinckiaceae</taxon>
        <taxon>Methylocapsa</taxon>
    </lineage>
</organism>
<accession>A0A1I4CV14</accession>
<sequence length="387" mass="44170">MRIISDPARFEALRSDWDTLAAAAPQCYLSQTFDWCSCGWETVARSRQRKLACLVGYSGGKLVLVWPFVIGRFGPWRIAQPLGSETTEYTAPLADPGGDREDQLVAAGWDYLKARIQADVVLLPQLRTDSTLAHVLERDSHQAASARSAAYPAPFVAWDKPGDWKAYYQTLSRKLRSDSGRQRRRLAEQGKFAIETISDQDEAAVILAWMIQQKLDWVRRMSENNDWLDKPEYKAFLTGMLCRPTGAGHVEIHTLKVEGKLIAAQLSTIDRSRVEAFIAAYDPAWSQYSPSRLLLEDRLEKACEAGLQYDFRVGDEAYKDQWSNRFAELVNAYRALTLWGRIYVMGVRAEILVRRMRTKMNLQSRLARHIPREKLRRLKRALGLRSG</sequence>
<dbReference type="InterPro" id="IPR038740">
    <property type="entry name" value="BioF2-like_GNAT_dom"/>
</dbReference>
<reference evidence="2 3" key="1">
    <citation type="submission" date="2016-10" db="EMBL/GenBank/DDBJ databases">
        <authorList>
            <person name="de Groot N.N."/>
        </authorList>
    </citation>
    <scope>NUCLEOTIDE SEQUENCE [LARGE SCALE GENOMIC DNA]</scope>
    <source>
        <strain evidence="2 3">NE2</strain>
    </source>
</reference>
<name>A0A1I4CV14_9HYPH</name>
<evidence type="ECO:0000313" key="3">
    <source>
        <dbReference type="Proteomes" id="UP000198755"/>
    </source>
</evidence>